<dbReference type="PROSITE" id="PS00141">
    <property type="entry name" value="ASP_PROTEASE"/>
    <property type="match status" value="1"/>
</dbReference>
<feature type="domain" description="CCHC-type" evidence="1">
    <location>
        <begin position="176"/>
        <end position="192"/>
    </location>
</feature>
<dbReference type="SUPFAM" id="SSF56672">
    <property type="entry name" value="DNA/RNA polymerases"/>
    <property type="match status" value="2"/>
</dbReference>
<keyword evidence="3" id="KW-1185">Reference proteome</keyword>
<dbReference type="EMBL" id="CP092875">
    <property type="protein sequence ID" value="UYV75624.1"/>
    <property type="molecule type" value="Genomic_DNA"/>
</dbReference>
<dbReference type="Pfam" id="PF03564">
    <property type="entry name" value="DUF1759"/>
    <property type="match status" value="1"/>
</dbReference>
<evidence type="ECO:0000259" key="1">
    <source>
        <dbReference type="SMART" id="SM00343"/>
    </source>
</evidence>
<dbReference type="InterPro" id="IPR005312">
    <property type="entry name" value="DUF1759"/>
</dbReference>
<dbReference type="PANTHER" id="PTHR47331:SF5">
    <property type="entry name" value="RIBONUCLEASE H"/>
    <property type="match status" value="1"/>
</dbReference>
<dbReference type="Proteomes" id="UP001235939">
    <property type="component" value="Chromosome 13"/>
</dbReference>
<name>A0ABY6L435_9ARAC</name>
<dbReference type="Gene3D" id="3.10.10.10">
    <property type="entry name" value="HIV Type 1 Reverse Transcriptase, subunit A, domain 1"/>
    <property type="match status" value="1"/>
</dbReference>
<dbReference type="Gene3D" id="4.10.60.10">
    <property type="entry name" value="Zinc finger, CCHC-type"/>
    <property type="match status" value="1"/>
</dbReference>
<feature type="domain" description="CCHC-type" evidence="1">
    <location>
        <begin position="123"/>
        <end position="139"/>
    </location>
</feature>
<dbReference type="InterPro" id="IPR001969">
    <property type="entry name" value="Aspartic_peptidase_AS"/>
</dbReference>
<sequence length="911" mass="104158">MHLIKLAKLLGRFITDKPAIHQNKSLNPIDKFNYLKTHLGGTALNTVEGFALSADNYEKAIKLLKDRFGRGDILISRHMNNLLSMRPLKTSSDKNKHPKIRFYKEKPIATASELLISGQKSNECVFCGQDNHGSPKCNFAANLSLNEKRLLMRKKGVCYKCLRPSHLSKFCRNVVRCSICNMSSHLDVMCTNRILDRGGYSKAPTVQDETLANLSTSPDVLLPTLRVTLKGNRTEKTARAIIDTGSQRSYILHSTLHSTAMEMEYEQSRREFFRHSLFGGSGTDEVEHENNLIWTCGNPYQTRMDCDGKNSSDGDLENLWKLDAIGVSDAEIEKKTQSLQAEMEEHFAHTTTRDIEGRYEVALPWVQDMERIPSKRDLAENQLSSVRRKLEEVGDMNENSNTSRIRPIFNASARKRGKLSLNDCLDKGPNLIEIIPRLLNKFCKYEVGVSSDIKKAFLQIGIKEEDRDYLRFLWHTEDGRLITYQHKRVDLELRLNVEETVKFVKESTELLSTACFNLRDWVNNVTDFSFMNSLNKEVNILGITWNILIETHRQLKPILNEFLRFAIAQVEDYSGPWSKDPGQHCTIHLVFYPLGSNGAATSDHFASCHSACHGLIKYLDDMLRKYSPNCHQLWGYIAKISGWLQMPSHHALDVLHGVLPPRPEDRRRGPTKFTLTAAKNSPIKTYGERFLNLDLGLRRDFKWRFIIADTNKAILGADFMEHFGIIPDIKGKFIIDSLTKLRKRASITNFNSLSPKCSINSYEDKFLNILSHYPSLTKPPSYSTPVKHSVTHHITTKGQPTFSKPRRLNPEKFKIAKSEFEHMMELGLCKRGDGAWASPLHLVPKKNSIDWRPCGDYRRLNAVTQPDCYPIPHIQDFTQSLHGCTIFSKIDLVKARTTIFQLTKKTYPKRQ</sequence>
<reference evidence="2 3" key="1">
    <citation type="submission" date="2022-01" db="EMBL/GenBank/DDBJ databases">
        <title>A chromosomal length assembly of Cordylochernes scorpioides.</title>
        <authorList>
            <person name="Zeh D."/>
            <person name="Zeh J."/>
        </authorList>
    </citation>
    <scope>NUCLEOTIDE SEQUENCE [LARGE SCALE GENOMIC DNA]</scope>
    <source>
        <strain evidence="2">IN4F17</strain>
        <tissue evidence="2">Whole Body</tissue>
    </source>
</reference>
<protein>
    <recommendedName>
        <fullName evidence="1">CCHC-type domain-containing protein</fullName>
    </recommendedName>
</protein>
<organism evidence="2 3">
    <name type="scientific">Cordylochernes scorpioides</name>
    <dbReference type="NCBI Taxonomy" id="51811"/>
    <lineage>
        <taxon>Eukaryota</taxon>
        <taxon>Metazoa</taxon>
        <taxon>Ecdysozoa</taxon>
        <taxon>Arthropoda</taxon>
        <taxon>Chelicerata</taxon>
        <taxon>Arachnida</taxon>
        <taxon>Pseudoscorpiones</taxon>
        <taxon>Cheliferoidea</taxon>
        <taxon>Chernetidae</taxon>
        <taxon>Cordylochernes</taxon>
    </lineage>
</organism>
<dbReference type="InterPro" id="IPR043128">
    <property type="entry name" value="Rev_trsase/Diguanyl_cyclase"/>
</dbReference>
<dbReference type="InterPro" id="IPR043502">
    <property type="entry name" value="DNA/RNA_pol_sf"/>
</dbReference>
<accession>A0ABY6L435</accession>
<evidence type="ECO:0000313" key="2">
    <source>
        <dbReference type="EMBL" id="UYV75624.1"/>
    </source>
</evidence>
<dbReference type="PANTHER" id="PTHR47331">
    <property type="entry name" value="PHD-TYPE DOMAIN-CONTAINING PROTEIN"/>
    <property type="match status" value="1"/>
</dbReference>
<proteinExistence type="predicted"/>
<feature type="domain" description="CCHC-type" evidence="1">
    <location>
        <begin position="157"/>
        <end position="173"/>
    </location>
</feature>
<gene>
    <name evidence="2" type="ORF">LAZ67_13000783</name>
</gene>
<dbReference type="InterPro" id="IPR001878">
    <property type="entry name" value="Znf_CCHC"/>
</dbReference>
<dbReference type="Gene3D" id="3.30.70.270">
    <property type="match status" value="1"/>
</dbReference>
<dbReference type="SMART" id="SM00343">
    <property type="entry name" value="ZnF_C2HC"/>
    <property type="match status" value="3"/>
</dbReference>
<evidence type="ECO:0000313" key="3">
    <source>
        <dbReference type="Proteomes" id="UP001235939"/>
    </source>
</evidence>